<dbReference type="PROSITE" id="PS51502">
    <property type="entry name" value="S_R_A_B_BARREL"/>
    <property type="match status" value="1"/>
</dbReference>
<dbReference type="InterPro" id="IPR044662">
    <property type="entry name" value="HS1/DABB1-like"/>
</dbReference>
<feature type="domain" description="Stress-response A/B barrel" evidence="2">
    <location>
        <begin position="24"/>
        <end position="117"/>
    </location>
</feature>
<dbReference type="STRING" id="1121881.SAMN02745225_02178"/>
<sequence length="119" mass="13334">MEAPHGGCNDLPDIEPTEKGWAVITHCALFSFQDGTSEEDVRRLSDALSHLPDLIPEIKGFRHGTGANLPTTTSDYGVVVEFESLDDYKIYASHPEHLKAIEQYLKPILKERSAIQFEH</sequence>
<accession>A0A1M4XXN3</accession>
<organism evidence="3 4">
    <name type="scientific">Ferrithrix thermotolerans DSM 19514</name>
    <dbReference type="NCBI Taxonomy" id="1121881"/>
    <lineage>
        <taxon>Bacteria</taxon>
        <taxon>Bacillati</taxon>
        <taxon>Actinomycetota</taxon>
        <taxon>Acidimicrobiia</taxon>
        <taxon>Acidimicrobiales</taxon>
        <taxon>Acidimicrobiaceae</taxon>
        <taxon>Ferrithrix</taxon>
    </lineage>
</organism>
<dbReference type="AlphaFoldDB" id="A0A1M4XXN3"/>
<dbReference type="Gene3D" id="3.30.70.100">
    <property type="match status" value="1"/>
</dbReference>
<dbReference type="Pfam" id="PF07876">
    <property type="entry name" value="Dabb"/>
    <property type="match status" value="1"/>
</dbReference>
<dbReference type="InterPro" id="IPR013097">
    <property type="entry name" value="Dabb"/>
</dbReference>
<evidence type="ECO:0000313" key="4">
    <source>
        <dbReference type="Proteomes" id="UP000184295"/>
    </source>
</evidence>
<dbReference type="InterPro" id="IPR011008">
    <property type="entry name" value="Dimeric_a/b-barrel"/>
</dbReference>
<reference evidence="4" key="1">
    <citation type="submission" date="2016-11" db="EMBL/GenBank/DDBJ databases">
        <authorList>
            <person name="Varghese N."/>
            <person name="Submissions S."/>
        </authorList>
    </citation>
    <scope>NUCLEOTIDE SEQUENCE [LARGE SCALE GENOMIC DNA]</scope>
    <source>
        <strain evidence="4">DSM 19514</strain>
    </source>
</reference>
<dbReference type="PANTHER" id="PTHR33178">
    <property type="match status" value="1"/>
</dbReference>
<dbReference type="OrthoDB" id="6637496at2"/>
<evidence type="ECO:0000313" key="3">
    <source>
        <dbReference type="EMBL" id="SHE98354.1"/>
    </source>
</evidence>
<protein>
    <submittedName>
        <fullName evidence="3">Stress responsive A/B Barrel Domain</fullName>
    </submittedName>
</protein>
<dbReference type="Proteomes" id="UP000184295">
    <property type="component" value="Unassembled WGS sequence"/>
</dbReference>
<dbReference type="EMBL" id="FQUL01000048">
    <property type="protein sequence ID" value="SHE98354.1"/>
    <property type="molecule type" value="Genomic_DNA"/>
</dbReference>
<dbReference type="SUPFAM" id="SSF54909">
    <property type="entry name" value="Dimeric alpha+beta barrel"/>
    <property type="match status" value="1"/>
</dbReference>
<name>A0A1M4XXN3_9ACTN</name>
<dbReference type="PANTHER" id="PTHR33178:SF10">
    <property type="entry name" value="STRESS-RESPONSE A_B BARREL DOMAIN-CONTAINING PROTEIN"/>
    <property type="match status" value="1"/>
</dbReference>
<keyword evidence="4" id="KW-1185">Reference proteome</keyword>
<dbReference type="SMART" id="SM00886">
    <property type="entry name" value="Dabb"/>
    <property type="match status" value="1"/>
</dbReference>
<evidence type="ECO:0000259" key="2">
    <source>
        <dbReference type="PROSITE" id="PS51502"/>
    </source>
</evidence>
<gene>
    <name evidence="3" type="ORF">SAMN02745225_02178</name>
</gene>
<proteinExistence type="predicted"/>
<comment type="subunit">
    <text evidence="1">Homodimer.</text>
</comment>
<evidence type="ECO:0000256" key="1">
    <source>
        <dbReference type="ARBA" id="ARBA00011738"/>
    </source>
</evidence>